<keyword evidence="3" id="KW-1185">Reference proteome</keyword>
<dbReference type="Gene3D" id="1.10.472.10">
    <property type="entry name" value="Cyclin-like"/>
    <property type="match status" value="1"/>
</dbReference>
<dbReference type="GO" id="GO:0016538">
    <property type="term" value="F:cyclin-dependent protein serine/threonine kinase regulator activity"/>
    <property type="evidence" value="ECO:0007669"/>
    <property type="project" value="TreeGrafter"/>
</dbReference>
<evidence type="ECO:0000313" key="2">
    <source>
        <dbReference type="EMBL" id="GJJ07637.1"/>
    </source>
</evidence>
<dbReference type="CDD" id="cd20557">
    <property type="entry name" value="CYCLIN_ScPCL1-like"/>
    <property type="match status" value="1"/>
</dbReference>
<reference evidence="2" key="1">
    <citation type="submission" date="2021-10" db="EMBL/GenBank/DDBJ databases">
        <title>De novo Genome Assembly of Clathrus columnatus (Basidiomycota, Fungi) Using Illumina and Nanopore Sequence Data.</title>
        <authorList>
            <person name="Ogiso-Tanaka E."/>
            <person name="Itagaki H."/>
            <person name="Hosoya T."/>
            <person name="Hosaka K."/>
        </authorList>
    </citation>
    <scope>NUCLEOTIDE SEQUENCE</scope>
    <source>
        <strain evidence="2">MO-923</strain>
    </source>
</reference>
<dbReference type="PANTHER" id="PTHR15615:SF10">
    <property type="entry name" value="PHO85 CYCLIN-2-RELATED"/>
    <property type="match status" value="1"/>
</dbReference>
<accession>A0AAV4ZZ65</accession>
<protein>
    <recommendedName>
        <fullName evidence="1">Cyclin N-terminal domain-containing protein</fullName>
    </recommendedName>
</protein>
<dbReference type="Proteomes" id="UP001050691">
    <property type="component" value="Unassembled WGS sequence"/>
</dbReference>
<organism evidence="2 3">
    <name type="scientific">Clathrus columnatus</name>
    <dbReference type="NCBI Taxonomy" id="1419009"/>
    <lineage>
        <taxon>Eukaryota</taxon>
        <taxon>Fungi</taxon>
        <taxon>Dikarya</taxon>
        <taxon>Basidiomycota</taxon>
        <taxon>Agaricomycotina</taxon>
        <taxon>Agaricomycetes</taxon>
        <taxon>Phallomycetidae</taxon>
        <taxon>Phallales</taxon>
        <taxon>Clathraceae</taxon>
        <taxon>Clathrus</taxon>
    </lineage>
</organism>
<evidence type="ECO:0000259" key="1">
    <source>
        <dbReference type="Pfam" id="PF00134"/>
    </source>
</evidence>
<evidence type="ECO:0000313" key="3">
    <source>
        <dbReference type="Proteomes" id="UP001050691"/>
    </source>
</evidence>
<sequence>MTTLQHRTTILSASSSFPSSTFGQRRSSASLLPNASHNSALLYIVARPVTIEMVKWVAHMFTRTIDVEEGVPVQQQSTALPTPPATPNKPFGKLNSTSIGLPSLEEFIMKLVQRSGAHVATLLTTLIYLERLHAIIPQHTGIPCTRHRVFLATLIVAAKYLNDSGPKNSNWTEYAEWFANSEINLMESQLLSLLDYRLRFTEEDVCKHFAPFMSNLRYDIPIRQSAVLRVIEGSKSRAGETVTKFPLTPSPSVSGFLPRLPAQAQLSSYTHKRFSQGFLTSLLTAAKNHRSWTKCHHLDQKRDSSFSITAGVASPNLRSDQIFLPQIDSSCNLSDLNLTANMNMLTLSSTLSEIRTRLPEEGQKIPAVVKRGEPYCQIPQPIMSQSNVSDAVKSPAGPMLLEPVQQPGPTSPLLFDNSPLESGVNRALPVKDQLRVDGFLRSMFSRGIARPPGLRVSWDEEKPYHGIILPFKDFVPMAPDQPFEPMVRVC</sequence>
<gene>
    <name evidence="2" type="ORF">Clacol_001841</name>
</gene>
<comment type="caution">
    <text evidence="2">The sequence shown here is derived from an EMBL/GenBank/DDBJ whole genome shotgun (WGS) entry which is preliminary data.</text>
</comment>
<dbReference type="InterPro" id="IPR036915">
    <property type="entry name" value="Cyclin-like_sf"/>
</dbReference>
<name>A0AAV4ZZ65_9AGAM</name>
<dbReference type="GO" id="GO:0000307">
    <property type="term" value="C:cyclin-dependent protein kinase holoenzyme complex"/>
    <property type="evidence" value="ECO:0007669"/>
    <property type="project" value="TreeGrafter"/>
</dbReference>
<dbReference type="InterPro" id="IPR013922">
    <property type="entry name" value="Cyclin_PHO80-like"/>
</dbReference>
<dbReference type="InterPro" id="IPR006671">
    <property type="entry name" value="Cyclin_N"/>
</dbReference>
<dbReference type="PANTHER" id="PTHR15615">
    <property type="match status" value="1"/>
</dbReference>
<feature type="domain" description="Cyclin N-terminal" evidence="1">
    <location>
        <begin position="104"/>
        <end position="199"/>
    </location>
</feature>
<dbReference type="AlphaFoldDB" id="A0AAV4ZZ65"/>
<dbReference type="GO" id="GO:0005634">
    <property type="term" value="C:nucleus"/>
    <property type="evidence" value="ECO:0007669"/>
    <property type="project" value="TreeGrafter"/>
</dbReference>
<dbReference type="Pfam" id="PF00134">
    <property type="entry name" value="Cyclin_N"/>
    <property type="match status" value="1"/>
</dbReference>
<dbReference type="EMBL" id="BPWL01000002">
    <property type="protein sequence ID" value="GJJ07637.1"/>
    <property type="molecule type" value="Genomic_DNA"/>
</dbReference>
<dbReference type="SUPFAM" id="SSF47954">
    <property type="entry name" value="Cyclin-like"/>
    <property type="match status" value="1"/>
</dbReference>
<dbReference type="GO" id="GO:0019901">
    <property type="term" value="F:protein kinase binding"/>
    <property type="evidence" value="ECO:0007669"/>
    <property type="project" value="InterPro"/>
</dbReference>
<proteinExistence type="predicted"/>